<reference evidence="2 3" key="1">
    <citation type="submission" date="2024-01" db="EMBL/GenBank/DDBJ databases">
        <title>The genomes of 5 underutilized Papilionoideae crops provide insights into root nodulation and disease resistanc.</title>
        <authorList>
            <person name="Jiang F."/>
        </authorList>
    </citation>
    <scope>NUCLEOTIDE SEQUENCE [LARGE SCALE GENOMIC DNA]</scope>
    <source>
        <strain evidence="2">LVBAO_FW01</strain>
        <tissue evidence="2">Leaves</tissue>
    </source>
</reference>
<dbReference type="Proteomes" id="UP001367508">
    <property type="component" value="Unassembled WGS sequence"/>
</dbReference>
<evidence type="ECO:0000256" key="1">
    <source>
        <dbReference type="SAM" id="MobiDB-lite"/>
    </source>
</evidence>
<organism evidence="2 3">
    <name type="scientific">Canavalia gladiata</name>
    <name type="common">Sword bean</name>
    <name type="synonym">Dolichos gladiatus</name>
    <dbReference type="NCBI Taxonomy" id="3824"/>
    <lineage>
        <taxon>Eukaryota</taxon>
        <taxon>Viridiplantae</taxon>
        <taxon>Streptophyta</taxon>
        <taxon>Embryophyta</taxon>
        <taxon>Tracheophyta</taxon>
        <taxon>Spermatophyta</taxon>
        <taxon>Magnoliopsida</taxon>
        <taxon>eudicotyledons</taxon>
        <taxon>Gunneridae</taxon>
        <taxon>Pentapetalae</taxon>
        <taxon>rosids</taxon>
        <taxon>fabids</taxon>
        <taxon>Fabales</taxon>
        <taxon>Fabaceae</taxon>
        <taxon>Papilionoideae</taxon>
        <taxon>50 kb inversion clade</taxon>
        <taxon>NPAAA clade</taxon>
        <taxon>indigoferoid/millettioid clade</taxon>
        <taxon>Phaseoleae</taxon>
        <taxon>Canavalia</taxon>
    </lineage>
</organism>
<keyword evidence="3" id="KW-1185">Reference proteome</keyword>
<gene>
    <name evidence="2" type="ORF">VNO77_44727</name>
</gene>
<sequence length="146" mass="15862">MHCGKGSNIDSVSSIGDQEEGNKSGFPYAHPPCNDPCVGNVEQATAAAREGMDIANIRGFGSVDQPWKTVSSSAREKLPMAHLWLKSYGQAILLHRCHIMLFHGPGRLPWLAKLSPKGSWVLGQGVPRVGWFAPSLGPRWLPLSLH</sequence>
<evidence type="ECO:0000313" key="3">
    <source>
        <dbReference type="Proteomes" id="UP001367508"/>
    </source>
</evidence>
<proteinExistence type="predicted"/>
<name>A0AAN9PQK8_CANGL</name>
<dbReference type="EMBL" id="JAYMYQ010000011">
    <property type="protein sequence ID" value="KAK7306771.1"/>
    <property type="molecule type" value="Genomic_DNA"/>
</dbReference>
<comment type="caution">
    <text evidence="2">The sequence shown here is derived from an EMBL/GenBank/DDBJ whole genome shotgun (WGS) entry which is preliminary data.</text>
</comment>
<protein>
    <submittedName>
        <fullName evidence="2">Uncharacterized protein</fullName>
    </submittedName>
</protein>
<accession>A0AAN9PQK8</accession>
<feature type="region of interest" description="Disordered" evidence="1">
    <location>
        <begin position="1"/>
        <end position="28"/>
    </location>
</feature>
<dbReference type="AlphaFoldDB" id="A0AAN9PQK8"/>
<evidence type="ECO:0000313" key="2">
    <source>
        <dbReference type="EMBL" id="KAK7306771.1"/>
    </source>
</evidence>